<evidence type="ECO:0000256" key="2">
    <source>
        <dbReference type="ARBA" id="ARBA00023125"/>
    </source>
</evidence>
<feature type="DNA-binding region" description="H-T-H motif" evidence="4">
    <location>
        <begin position="29"/>
        <end position="48"/>
    </location>
</feature>
<dbReference type="FunFam" id="1.10.10.60:FF:000141">
    <property type="entry name" value="TetR family transcriptional regulator"/>
    <property type="match status" value="1"/>
</dbReference>
<protein>
    <submittedName>
        <fullName evidence="6">Transcriptional regulator</fullName>
    </submittedName>
</protein>
<dbReference type="InterPro" id="IPR050109">
    <property type="entry name" value="HTH-type_TetR-like_transc_reg"/>
</dbReference>
<keyword evidence="2 4" id="KW-0238">DNA-binding</keyword>
<organism evidence="6 7">
    <name type="scientific">Xanthomonas campestris pv. campestris (strain 8004)</name>
    <dbReference type="NCBI Taxonomy" id="314565"/>
    <lineage>
        <taxon>Bacteria</taxon>
        <taxon>Pseudomonadati</taxon>
        <taxon>Pseudomonadota</taxon>
        <taxon>Gammaproteobacteria</taxon>
        <taxon>Lysobacterales</taxon>
        <taxon>Lysobacteraceae</taxon>
        <taxon>Xanthomonas</taxon>
    </lineage>
</organism>
<evidence type="ECO:0000256" key="1">
    <source>
        <dbReference type="ARBA" id="ARBA00023015"/>
    </source>
</evidence>
<dbReference type="Pfam" id="PF00440">
    <property type="entry name" value="TetR_N"/>
    <property type="match status" value="1"/>
</dbReference>
<evidence type="ECO:0000256" key="3">
    <source>
        <dbReference type="ARBA" id="ARBA00023163"/>
    </source>
</evidence>
<evidence type="ECO:0000313" key="6">
    <source>
        <dbReference type="EMBL" id="AAY48499.1"/>
    </source>
</evidence>
<dbReference type="Pfam" id="PF14246">
    <property type="entry name" value="TetR_C_7"/>
    <property type="match status" value="1"/>
</dbReference>
<dbReference type="PANTHER" id="PTHR30055">
    <property type="entry name" value="HTH-TYPE TRANSCRIPTIONAL REGULATOR RUTR"/>
    <property type="match status" value="1"/>
</dbReference>
<dbReference type="RefSeq" id="WP_011037814.1">
    <property type="nucleotide sequence ID" value="NC_007086.1"/>
</dbReference>
<keyword evidence="3" id="KW-0804">Transcription</keyword>
<dbReference type="PROSITE" id="PS50977">
    <property type="entry name" value="HTH_TETR_2"/>
    <property type="match status" value="1"/>
</dbReference>
<name>A0A0H2X7J4_XANC8</name>
<gene>
    <name evidence="6" type="ordered locus">XC_1431</name>
</gene>
<dbReference type="Gene3D" id="1.10.10.60">
    <property type="entry name" value="Homeodomain-like"/>
    <property type="match status" value="1"/>
</dbReference>
<evidence type="ECO:0000259" key="5">
    <source>
        <dbReference type="PROSITE" id="PS50977"/>
    </source>
</evidence>
<proteinExistence type="predicted"/>
<dbReference type="HOGENOM" id="CLU_069356_27_0_6"/>
<feature type="domain" description="HTH tetR-type" evidence="5">
    <location>
        <begin position="6"/>
        <end position="66"/>
    </location>
</feature>
<dbReference type="KEGG" id="xcb:XC_1431"/>
<reference evidence="6 7" key="1">
    <citation type="journal article" date="2005" name="Genome Res.">
        <title>Comparative and functional genomic analyses of the pathogenicity of phytopathogen Xanthomonas campestris pv. campestris.</title>
        <authorList>
            <person name="Qian W."/>
            <person name="Jia Y."/>
            <person name="Ren S.X."/>
            <person name="He Y.Q."/>
            <person name="Feng J.X."/>
            <person name="Lu L.F."/>
            <person name="Sun Q."/>
            <person name="Ying G."/>
            <person name="Tang D.J."/>
            <person name="Tang H."/>
            <person name="Wu W."/>
            <person name="Hao P."/>
            <person name="Wang L."/>
            <person name="Jiang B.L."/>
            <person name="Zeng S."/>
            <person name="Gu W.Y."/>
            <person name="Lu G."/>
            <person name="Rong L."/>
            <person name="Tian Y."/>
            <person name="Yao Z."/>
            <person name="Fu G."/>
            <person name="Chen B."/>
            <person name="Fang R."/>
            <person name="Qiang B."/>
            <person name="Chen Z."/>
            <person name="Zhao G.P."/>
            <person name="Tang J.L."/>
            <person name="He C."/>
        </authorList>
    </citation>
    <scope>NUCLEOTIDE SEQUENCE [LARGE SCALE GENOMIC DNA]</scope>
    <source>
        <strain evidence="6 7">8004</strain>
    </source>
</reference>
<dbReference type="InterPro" id="IPR009057">
    <property type="entry name" value="Homeodomain-like_sf"/>
</dbReference>
<dbReference type="PRINTS" id="PR00455">
    <property type="entry name" value="HTHTETR"/>
</dbReference>
<dbReference type="GO" id="GO:0000976">
    <property type="term" value="F:transcription cis-regulatory region binding"/>
    <property type="evidence" value="ECO:0007669"/>
    <property type="project" value="TreeGrafter"/>
</dbReference>
<dbReference type="InterPro" id="IPR001647">
    <property type="entry name" value="HTH_TetR"/>
</dbReference>
<evidence type="ECO:0000256" key="4">
    <source>
        <dbReference type="PROSITE-ProRule" id="PRU00335"/>
    </source>
</evidence>
<sequence>MRVRTEEKRDTIVQAASEVFLELGFEGASMSQIAARVGGSKRTLYGYFGSKEELFVAVAKDMSDRYFDPLLDALSRSSGPIADALQRFGEDVLTFLCAPPNITSWQTIIGVSGRSDVGALFFSAGQEEGLKRFAEYLQTQVDCGQLRCDDTMLAAQQFAALVEAETLMPCLFGALKNPSPEYLRDATRRAVELFLVGYACKPAAA</sequence>
<dbReference type="Gene3D" id="1.10.357.10">
    <property type="entry name" value="Tetracycline Repressor, domain 2"/>
    <property type="match status" value="1"/>
</dbReference>
<dbReference type="AlphaFoldDB" id="A0A0H2X7J4"/>
<accession>A0A0H2X7J4</accession>
<dbReference type="Proteomes" id="UP000000420">
    <property type="component" value="Chromosome"/>
</dbReference>
<keyword evidence="1" id="KW-0805">Transcription regulation</keyword>
<dbReference type="PANTHER" id="PTHR30055:SF119">
    <property type="entry name" value="NALC"/>
    <property type="match status" value="1"/>
</dbReference>
<evidence type="ECO:0000313" key="7">
    <source>
        <dbReference type="Proteomes" id="UP000000420"/>
    </source>
</evidence>
<dbReference type="SUPFAM" id="SSF46689">
    <property type="entry name" value="Homeodomain-like"/>
    <property type="match status" value="1"/>
</dbReference>
<dbReference type="GO" id="GO:0003700">
    <property type="term" value="F:DNA-binding transcription factor activity"/>
    <property type="evidence" value="ECO:0007669"/>
    <property type="project" value="TreeGrafter"/>
</dbReference>
<dbReference type="EMBL" id="CP000050">
    <property type="protein sequence ID" value="AAY48499.1"/>
    <property type="molecule type" value="Genomic_DNA"/>
</dbReference>
<dbReference type="InterPro" id="IPR039536">
    <property type="entry name" value="TetR_C_Proteobacteria"/>
</dbReference>